<dbReference type="Proteomes" id="UP001157439">
    <property type="component" value="Unassembled WGS sequence"/>
</dbReference>
<sequence>MHKLLVAITASFFLFIIWIIYLANTGQSSVFFDLVRQIPYGDKLGHFSLFGLLTLSFNVACKFKTFVLGELKVFWGSAVVLVFVSAEELSQHFMPSRTLDIYDYAANVTGIIVFSWLSSVMARRTST</sequence>
<keyword evidence="3" id="KW-1185">Reference proteome</keyword>
<feature type="transmembrane region" description="Helical" evidence="1">
    <location>
        <begin position="73"/>
        <end position="89"/>
    </location>
</feature>
<name>A0AA37TMT7_9GAMM</name>
<evidence type="ECO:0000256" key="1">
    <source>
        <dbReference type="SAM" id="Phobius"/>
    </source>
</evidence>
<dbReference type="NCBIfam" id="NF037970">
    <property type="entry name" value="vanZ_1"/>
    <property type="match status" value="1"/>
</dbReference>
<keyword evidence="1" id="KW-0812">Transmembrane</keyword>
<evidence type="ECO:0000313" key="2">
    <source>
        <dbReference type="EMBL" id="GLS84554.1"/>
    </source>
</evidence>
<keyword evidence="1" id="KW-1133">Transmembrane helix</keyword>
<accession>A0AA37TMT7</accession>
<proteinExistence type="predicted"/>
<evidence type="ECO:0000313" key="3">
    <source>
        <dbReference type="Proteomes" id="UP001157439"/>
    </source>
</evidence>
<organism evidence="2 3">
    <name type="scientific">Paraferrimonas haliotis</name>
    <dbReference type="NCBI Taxonomy" id="2013866"/>
    <lineage>
        <taxon>Bacteria</taxon>
        <taxon>Pseudomonadati</taxon>
        <taxon>Pseudomonadota</taxon>
        <taxon>Gammaproteobacteria</taxon>
        <taxon>Alteromonadales</taxon>
        <taxon>Ferrimonadaceae</taxon>
        <taxon>Paraferrimonas</taxon>
    </lineage>
</organism>
<feature type="transmembrane region" description="Helical" evidence="1">
    <location>
        <begin position="101"/>
        <end position="122"/>
    </location>
</feature>
<comment type="caution">
    <text evidence="2">The sequence shown here is derived from an EMBL/GenBank/DDBJ whole genome shotgun (WGS) entry which is preliminary data.</text>
</comment>
<dbReference type="AlphaFoldDB" id="A0AA37TMT7"/>
<dbReference type="PANTHER" id="PTHR28008:SF1">
    <property type="entry name" value="DOMAIN PROTEIN, PUTATIVE (AFU_ORTHOLOGUE AFUA_3G10980)-RELATED"/>
    <property type="match status" value="1"/>
</dbReference>
<reference evidence="2 3" key="1">
    <citation type="journal article" date="2014" name="Int. J. Syst. Evol. Microbiol.">
        <title>Complete genome sequence of Corynebacterium casei LMG S-19264T (=DSM 44701T), isolated from a smear-ripened cheese.</title>
        <authorList>
            <consortium name="US DOE Joint Genome Institute (JGI-PGF)"/>
            <person name="Walter F."/>
            <person name="Albersmeier A."/>
            <person name="Kalinowski J."/>
            <person name="Ruckert C."/>
        </authorList>
    </citation>
    <scope>NUCLEOTIDE SEQUENCE [LARGE SCALE GENOMIC DNA]</scope>
    <source>
        <strain evidence="2 3">NBRC 112785</strain>
    </source>
</reference>
<gene>
    <name evidence="2" type="ORF">GCM10007894_25310</name>
</gene>
<dbReference type="PANTHER" id="PTHR28008">
    <property type="entry name" value="DOMAIN PROTEIN, PUTATIVE (AFU_ORTHOLOGUE AFUA_3G10980)-RELATED"/>
    <property type="match status" value="1"/>
</dbReference>
<evidence type="ECO:0008006" key="4">
    <source>
        <dbReference type="Google" id="ProtNLM"/>
    </source>
</evidence>
<feature type="transmembrane region" description="Helical" evidence="1">
    <location>
        <begin position="44"/>
        <end position="61"/>
    </location>
</feature>
<keyword evidence="1" id="KW-0472">Membrane</keyword>
<protein>
    <recommendedName>
        <fullName evidence="4">Trypsin</fullName>
    </recommendedName>
</protein>
<dbReference type="EMBL" id="BSPO01000003">
    <property type="protein sequence ID" value="GLS84554.1"/>
    <property type="molecule type" value="Genomic_DNA"/>
</dbReference>
<dbReference type="RefSeq" id="WP_095499025.1">
    <property type="nucleotide sequence ID" value="NZ_BSPO01000003.1"/>
</dbReference>